<dbReference type="InterPro" id="IPR003744">
    <property type="entry name" value="YhhQ"/>
</dbReference>
<dbReference type="HAMAP" id="MF_02088">
    <property type="entry name" value="Q_prec_transport"/>
    <property type="match status" value="1"/>
</dbReference>
<dbReference type="EMBL" id="WBKA01000006">
    <property type="protein sequence ID" value="KAB1631504.1"/>
    <property type="molecule type" value="Genomic_DNA"/>
</dbReference>
<keyword evidence="1" id="KW-1133">Transmembrane helix</keyword>
<protein>
    <recommendedName>
        <fullName evidence="1">Probable queuosine precursor transporter</fullName>
        <shortName evidence="1">Q precursor transporter</shortName>
    </recommendedName>
</protein>
<feature type="region of interest" description="Disordered" evidence="2">
    <location>
        <begin position="1"/>
        <end position="30"/>
    </location>
</feature>
<keyword evidence="1" id="KW-1003">Cell membrane</keyword>
<feature type="transmembrane region" description="Helical" evidence="1">
    <location>
        <begin position="146"/>
        <end position="167"/>
    </location>
</feature>
<dbReference type="RefSeq" id="WP_158036675.1">
    <property type="nucleotide sequence ID" value="NZ_BAAAZV010000002.1"/>
</dbReference>
<dbReference type="PANTHER" id="PTHR34300:SF2">
    <property type="entry name" value="QUEUOSINE PRECURSOR TRANSPORTER-RELATED"/>
    <property type="match status" value="1"/>
</dbReference>
<dbReference type="PANTHER" id="PTHR34300">
    <property type="entry name" value="QUEUOSINE PRECURSOR TRANSPORTER-RELATED"/>
    <property type="match status" value="1"/>
</dbReference>
<feature type="transmembrane region" description="Helical" evidence="1">
    <location>
        <begin position="103"/>
        <end position="126"/>
    </location>
</feature>
<gene>
    <name evidence="3" type="ORF">F8O02_07730</name>
</gene>
<evidence type="ECO:0000313" key="4">
    <source>
        <dbReference type="Proteomes" id="UP000481339"/>
    </source>
</evidence>
<organism evidence="3 4">
    <name type="scientific">Pseudoclavibacter caeni</name>
    <dbReference type="NCBI Taxonomy" id="908846"/>
    <lineage>
        <taxon>Bacteria</taxon>
        <taxon>Bacillati</taxon>
        <taxon>Actinomycetota</taxon>
        <taxon>Actinomycetes</taxon>
        <taxon>Micrococcales</taxon>
        <taxon>Microbacteriaceae</taxon>
        <taxon>Pseudoclavibacter</taxon>
    </lineage>
</organism>
<feature type="transmembrane region" description="Helical" evidence="1">
    <location>
        <begin position="79"/>
        <end position="96"/>
    </location>
</feature>
<keyword evidence="4" id="KW-1185">Reference proteome</keyword>
<comment type="caution">
    <text evidence="3">The sequence shown here is derived from an EMBL/GenBank/DDBJ whole genome shotgun (WGS) entry which is preliminary data.</text>
</comment>
<dbReference type="NCBIfam" id="TIGR00697">
    <property type="entry name" value="queuosine precursor transporter"/>
    <property type="match status" value="1"/>
</dbReference>
<keyword evidence="1" id="KW-0813">Transport</keyword>
<comment type="function">
    <text evidence="1">Involved in the import of queuosine (Q) precursors, required for Q precursor salvage.</text>
</comment>
<keyword evidence="1" id="KW-0812">Transmembrane</keyword>
<dbReference type="GO" id="GO:0005886">
    <property type="term" value="C:plasma membrane"/>
    <property type="evidence" value="ECO:0007669"/>
    <property type="project" value="UniProtKB-SubCell"/>
</dbReference>
<dbReference type="AlphaFoldDB" id="A0A7C8BQQ8"/>
<comment type="similarity">
    <text evidence="1">Belongs to the vitamin uptake transporter (VUT/ECF) (TC 2.A.88) family. Q precursor transporter subfamily.</text>
</comment>
<dbReference type="Pfam" id="PF02592">
    <property type="entry name" value="Vut_1"/>
    <property type="match status" value="1"/>
</dbReference>
<dbReference type="OrthoDB" id="9805479at2"/>
<proteinExistence type="inferred from homology"/>
<reference evidence="3 4" key="1">
    <citation type="submission" date="2019-09" db="EMBL/GenBank/DDBJ databases">
        <title>Phylogeny of genus Pseudoclavibacter and closely related genus.</title>
        <authorList>
            <person name="Li Y."/>
        </authorList>
    </citation>
    <scope>NUCLEOTIDE SEQUENCE [LARGE SCALE GENOMIC DNA]</scope>
    <source>
        <strain evidence="3 4">JCM 16921</strain>
    </source>
</reference>
<keyword evidence="1" id="KW-0472">Membrane</keyword>
<evidence type="ECO:0000256" key="2">
    <source>
        <dbReference type="SAM" id="MobiDB-lite"/>
    </source>
</evidence>
<sequence>MSQPQTDPHAPSRHDAAEPYADGPARTASATPVERPSYRFYPVIVAVFASLLLISNIAATQGVVFGPIAGFPINTDGGFLLFPLAYVLGDVLSEVYGFRRTRLATVIGFGIALGAMVYFQFVIALPKSEGTDAASFDALLGLSAPQILLGSLLGFLVGQTLNAWVVVAMKRRRRDERQLWARLLGSTVAGELADTLVFCLIAAPVLGFTSLSDFVIYTVLGFVYKTAVEAVLLPFTYRVIAWVKRHEPDYRPVGA</sequence>
<dbReference type="Proteomes" id="UP000481339">
    <property type="component" value="Unassembled WGS sequence"/>
</dbReference>
<comment type="subcellular location">
    <subcellularLocation>
        <location evidence="1">Cell membrane</location>
        <topology evidence="1">Multi-pass membrane protein</topology>
    </subcellularLocation>
</comment>
<dbReference type="GO" id="GO:0022857">
    <property type="term" value="F:transmembrane transporter activity"/>
    <property type="evidence" value="ECO:0007669"/>
    <property type="project" value="UniProtKB-UniRule"/>
</dbReference>
<feature type="transmembrane region" description="Helical" evidence="1">
    <location>
        <begin position="40"/>
        <end position="59"/>
    </location>
</feature>
<evidence type="ECO:0000256" key="1">
    <source>
        <dbReference type="HAMAP-Rule" id="MF_02088"/>
    </source>
</evidence>
<feature type="transmembrane region" description="Helical" evidence="1">
    <location>
        <begin position="179"/>
        <end position="208"/>
    </location>
</feature>
<name>A0A7C8BQQ8_9MICO</name>
<accession>A0A7C8BQQ8</accession>
<evidence type="ECO:0000313" key="3">
    <source>
        <dbReference type="EMBL" id="KAB1631504.1"/>
    </source>
</evidence>
<feature type="transmembrane region" description="Helical" evidence="1">
    <location>
        <begin position="214"/>
        <end position="235"/>
    </location>
</feature>